<keyword evidence="1" id="KW-1133">Transmembrane helix</keyword>
<reference evidence="2 3" key="1">
    <citation type="submission" date="2015-12" db="EMBL/GenBank/DDBJ databases">
        <title>Draft genome sequence of Moniliophthora roreri, the causal agent of frosty pod rot of cacao.</title>
        <authorList>
            <person name="Aime M.C."/>
            <person name="Diaz-Valderrama J.R."/>
            <person name="Kijpornyongpan T."/>
            <person name="Phillips-Mora W."/>
        </authorList>
    </citation>
    <scope>NUCLEOTIDE SEQUENCE [LARGE SCALE GENOMIC DNA]</scope>
    <source>
        <strain evidence="2 3">MCA 2952</strain>
    </source>
</reference>
<sequence length="180" mass="20777">MDCNETESTAFGLWAAVPGVAPDRTVVVVIIFLAFYRYLRRFYPCLTLEELNRAVTKLEDTLNDAAEKGSLYGLELEHKTQARLRLKEWASEIQLRSRSSICQVYVGFHVQLVSEIIRWYNTAERLQRDVLIIVDQETQYQCNTEIRKNAATRAPPSMLPVMPTIPFSSTICHYGEAWYH</sequence>
<protein>
    <submittedName>
        <fullName evidence="2">Uncharacterized protein</fullName>
    </submittedName>
</protein>
<comment type="caution">
    <text evidence="2">The sequence shown here is derived from an EMBL/GenBank/DDBJ whole genome shotgun (WGS) entry which is preliminary data.</text>
</comment>
<keyword evidence="1" id="KW-0812">Transmembrane</keyword>
<gene>
    <name evidence="2" type="ORF">WG66_227</name>
</gene>
<evidence type="ECO:0000313" key="3">
    <source>
        <dbReference type="Proteomes" id="UP000054988"/>
    </source>
</evidence>
<dbReference type="AlphaFoldDB" id="A0A0W0GF55"/>
<keyword evidence="1" id="KW-0472">Membrane</keyword>
<evidence type="ECO:0000256" key="1">
    <source>
        <dbReference type="SAM" id="Phobius"/>
    </source>
</evidence>
<feature type="transmembrane region" description="Helical" evidence="1">
    <location>
        <begin position="12"/>
        <end position="36"/>
    </location>
</feature>
<evidence type="ECO:0000313" key="2">
    <source>
        <dbReference type="EMBL" id="KTB47195.1"/>
    </source>
</evidence>
<dbReference type="EMBL" id="LATX01000093">
    <property type="protein sequence ID" value="KTB47195.1"/>
    <property type="molecule type" value="Genomic_DNA"/>
</dbReference>
<proteinExistence type="predicted"/>
<accession>A0A0W0GF55</accession>
<name>A0A0W0GF55_MONRR</name>
<organism evidence="2 3">
    <name type="scientific">Moniliophthora roreri</name>
    <name type="common">Frosty pod rot fungus</name>
    <name type="synonym">Monilia roreri</name>
    <dbReference type="NCBI Taxonomy" id="221103"/>
    <lineage>
        <taxon>Eukaryota</taxon>
        <taxon>Fungi</taxon>
        <taxon>Dikarya</taxon>
        <taxon>Basidiomycota</taxon>
        <taxon>Agaricomycotina</taxon>
        <taxon>Agaricomycetes</taxon>
        <taxon>Agaricomycetidae</taxon>
        <taxon>Agaricales</taxon>
        <taxon>Marasmiineae</taxon>
        <taxon>Marasmiaceae</taxon>
        <taxon>Moniliophthora</taxon>
    </lineage>
</organism>
<dbReference type="Proteomes" id="UP000054988">
    <property type="component" value="Unassembled WGS sequence"/>
</dbReference>